<dbReference type="OrthoDB" id="3405348at2"/>
<evidence type="ECO:0000313" key="2">
    <source>
        <dbReference type="EMBL" id="TKV57861.1"/>
    </source>
</evidence>
<name>A0A4U6QCW4_9ACTN</name>
<dbReference type="AlphaFoldDB" id="A0A4U6QCW4"/>
<dbReference type="GO" id="GO:0005524">
    <property type="term" value="F:ATP binding"/>
    <property type="evidence" value="ECO:0007669"/>
    <property type="project" value="UniProtKB-KW"/>
</dbReference>
<proteinExistence type="predicted"/>
<comment type="caution">
    <text evidence="2">The sequence shown here is derived from an EMBL/GenBank/DDBJ whole genome shotgun (WGS) entry which is preliminary data.</text>
</comment>
<dbReference type="Proteomes" id="UP000306985">
    <property type="component" value="Unassembled WGS sequence"/>
</dbReference>
<organism evidence="2 3">
    <name type="scientific">Nakamurella flava</name>
    <dbReference type="NCBI Taxonomy" id="2576308"/>
    <lineage>
        <taxon>Bacteria</taxon>
        <taxon>Bacillati</taxon>
        <taxon>Actinomycetota</taxon>
        <taxon>Actinomycetes</taxon>
        <taxon>Nakamurellales</taxon>
        <taxon>Nakamurellaceae</taxon>
        <taxon>Nakamurella</taxon>
    </lineage>
</organism>
<evidence type="ECO:0000313" key="3">
    <source>
        <dbReference type="Proteomes" id="UP000306985"/>
    </source>
</evidence>
<feature type="region of interest" description="Disordered" evidence="1">
    <location>
        <begin position="1"/>
        <end position="39"/>
    </location>
</feature>
<protein>
    <submittedName>
        <fullName evidence="2">ABC transporter ATP-binding protein</fullName>
    </submittedName>
</protein>
<keyword evidence="2" id="KW-0067">ATP-binding</keyword>
<keyword evidence="3" id="KW-1185">Reference proteome</keyword>
<accession>A0A4U6QCW4</accession>
<reference evidence="2 3" key="1">
    <citation type="submission" date="2019-05" db="EMBL/GenBank/DDBJ databases">
        <title>Nakamurella sp. N5BH11, whole genome shotgun sequence.</title>
        <authorList>
            <person name="Tuo L."/>
        </authorList>
    </citation>
    <scope>NUCLEOTIDE SEQUENCE [LARGE SCALE GENOMIC DNA]</scope>
    <source>
        <strain evidence="2 3">N5BH11</strain>
    </source>
</reference>
<gene>
    <name evidence="2" type="ORF">FDO65_17180</name>
</gene>
<dbReference type="RefSeq" id="WP_137450945.1">
    <property type="nucleotide sequence ID" value="NZ_SZZH01000004.1"/>
</dbReference>
<evidence type="ECO:0000256" key="1">
    <source>
        <dbReference type="SAM" id="MobiDB-lite"/>
    </source>
</evidence>
<sequence length="69" mass="7342">MTRSVHRSAGNGRFVSSGEAAASPGTAMKERIGDGTANHRLVYRDTGTGRFVTKARNESDPGHTVAQRV</sequence>
<dbReference type="EMBL" id="SZZH01000004">
    <property type="protein sequence ID" value="TKV57861.1"/>
    <property type="molecule type" value="Genomic_DNA"/>
</dbReference>
<keyword evidence="2" id="KW-0547">Nucleotide-binding</keyword>